<organism evidence="2 3">
    <name type="scientific">Armillaria luteobubalina</name>
    <dbReference type="NCBI Taxonomy" id="153913"/>
    <lineage>
        <taxon>Eukaryota</taxon>
        <taxon>Fungi</taxon>
        <taxon>Dikarya</taxon>
        <taxon>Basidiomycota</taxon>
        <taxon>Agaricomycotina</taxon>
        <taxon>Agaricomycetes</taxon>
        <taxon>Agaricomycetidae</taxon>
        <taxon>Agaricales</taxon>
        <taxon>Marasmiineae</taxon>
        <taxon>Physalacriaceae</taxon>
        <taxon>Armillaria</taxon>
    </lineage>
</organism>
<reference evidence="2" key="1">
    <citation type="submission" date="2023-06" db="EMBL/GenBank/DDBJ databases">
        <authorList>
            <consortium name="Lawrence Berkeley National Laboratory"/>
            <person name="Ahrendt S."/>
            <person name="Sahu N."/>
            <person name="Indic B."/>
            <person name="Wong-Bajracharya J."/>
            <person name="Merenyi Z."/>
            <person name="Ke H.-M."/>
            <person name="Monk M."/>
            <person name="Kocsube S."/>
            <person name="Drula E."/>
            <person name="Lipzen A."/>
            <person name="Balint B."/>
            <person name="Henrissat B."/>
            <person name="Andreopoulos B."/>
            <person name="Martin F.M."/>
            <person name="Harder C.B."/>
            <person name="Rigling D."/>
            <person name="Ford K.L."/>
            <person name="Foster G.D."/>
            <person name="Pangilinan J."/>
            <person name="Papanicolaou A."/>
            <person name="Barry K."/>
            <person name="LaButti K."/>
            <person name="Viragh M."/>
            <person name="Koriabine M."/>
            <person name="Yan M."/>
            <person name="Riley R."/>
            <person name="Champramary S."/>
            <person name="Plett K.L."/>
            <person name="Tsai I.J."/>
            <person name="Slot J."/>
            <person name="Sipos G."/>
            <person name="Plett J."/>
            <person name="Nagy L.G."/>
            <person name="Grigoriev I.V."/>
        </authorList>
    </citation>
    <scope>NUCLEOTIDE SEQUENCE</scope>
    <source>
        <strain evidence="2">HWK02</strain>
    </source>
</reference>
<evidence type="ECO:0000313" key="3">
    <source>
        <dbReference type="Proteomes" id="UP001175228"/>
    </source>
</evidence>
<dbReference type="SUPFAM" id="SSF53474">
    <property type="entry name" value="alpha/beta-Hydrolases"/>
    <property type="match status" value="2"/>
</dbReference>
<accession>A0AA39PPK5</accession>
<feature type="non-terminal residue" evidence="2">
    <location>
        <position position="348"/>
    </location>
</feature>
<gene>
    <name evidence="2" type="ORF">EDD18DRAFT_1424054</name>
</gene>
<dbReference type="InterPro" id="IPR018712">
    <property type="entry name" value="Tle1-like_cat"/>
</dbReference>
<dbReference type="AlphaFoldDB" id="A0AA39PPK5"/>
<comment type="caution">
    <text evidence="2">The sequence shown here is derived from an EMBL/GenBank/DDBJ whole genome shotgun (WGS) entry which is preliminary data.</text>
</comment>
<evidence type="ECO:0000313" key="2">
    <source>
        <dbReference type="EMBL" id="KAK0488041.1"/>
    </source>
</evidence>
<dbReference type="PANTHER" id="PTHR33840:SF1">
    <property type="entry name" value="TLE1 PHOSPHOLIPASE DOMAIN-CONTAINING PROTEIN"/>
    <property type="match status" value="1"/>
</dbReference>
<protein>
    <recommendedName>
        <fullName evidence="1">T6SS Phospholipase effector Tle1-like catalytic domain-containing protein</fullName>
    </recommendedName>
</protein>
<dbReference type="EMBL" id="JAUEPU010000042">
    <property type="protein sequence ID" value="KAK0488041.1"/>
    <property type="molecule type" value="Genomic_DNA"/>
</dbReference>
<name>A0AA39PPK5_9AGAR</name>
<dbReference type="Proteomes" id="UP001175228">
    <property type="component" value="Unassembled WGS sequence"/>
</dbReference>
<dbReference type="InterPro" id="IPR029058">
    <property type="entry name" value="AB_hydrolase_fold"/>
</dbReference>
<evidence type="ECO:0000259" key="1">
    <source>
        <dbReference type="Pfam" id="PF09994"/>
    </source>
</evidence>
<sequence length="348" mass="40246">LSPYRENSSENCEQKCDKQCGSRKGYRNLVICLDGTANQFGHQNTNIVELHNRILKDSPDVPQLTFYSSGIGTYVPPSRFSIAHWLHNFDKAFAWSFERLIEEAYRWIADHYQLRDRIFLFGFSRGAYQVRVLAGMIEKLGLVFSGNKGLIPLHFYIHVLQIRSDVPRLEIKNEAEAEALAENFKHTFAREVKVHFVGVWDTVSSVGIAQTQPLPLTKSASHLCFFRHGLALDERRVKFLPEYLAGGQSPLNGNEHYEEEPPNAKEVWFPGRHSDMYALPLLWMENEAGAAGLKLAPRRSRVEWQWDDLHSDKPKNTLGWLWWPIEYLPLKHLKYSDKESTTRKPHWG</sequence>
<feature type="domain" description="T6SS Phospholipase effector Tle1-like catalytic" evidence="1">
    <location>
        <begin position="27"/>
        <end position="276"/>
    </location>
</feature>
<proteinExistence type="predicted"/>
<keyword evidence="3" id="KW-1185">Reference proteome</keyword>
<dbReference type="Pfam" id="PF09994">
    <property type="entry name" value="T6SS_Tle1-like_cat"/>
    <property type="match status" value="1"/>
</dbReference>
<dbReference type="PANTHER" id="PTHR33840">
    <property type="match status" value="1"/>
</dbReference>